<dbReference type="EC" id="5.4.99.5" evidence="2 5"/>
<evidence type="ECO:0000313" key="8">
    <source>
        <dbReference type="Proteomes" id="UP000027215"/>
    </source>
</evidence>
<dbReference type="InterPro" id="IPR051331">
    <property type="entry name" value="Chorismate_mutase-related"/>
</dbReference>
<evidence type="ECO:0000256" key="5">
    <source>
        <dbReference type="PIRNR" id="PIRNR026640"/>
    </source>
</evidence>
<evidence type="ECO:0000259" key="6">
    <source>
        <dbReference type="PROSITE" id="PS51168"/>
    </source>
</evidence>
<comment type="function">
    <text evidence="5">Catalyzes the Claisen rearrangement of chorismate to prephenate.</text>
</comment>
<organism evidence="7 8">
    <name type="scientific">Xylella fastidiosa subsp. sandyi Ann-1</name>
    <dbReference type="NCBI Taxonomy" id="155920"/>
    <lineage>
        <taxon>Bacteria</taxon>
        <taxon>Pseudomonadati</taxon>
        <taxon>Pseudomonadota</taxon>
        <taxon>Gammaproteobacteria</taxon>
        <taxon>Lysobacterales</taxon>
        <taxon>Lysobacteraceae</taxon>
        <taxon>Xylella</taxon>
    </lineage>
</organism>
<evidence type="ECO:0000256" key="3">
    <source>
        <dbReference type="ARBA" id="ARBA00022729"/>
    </source>
</evidence>
<dbReference type="PROSITE" id="PS51168">
    <property type="entry name" value="CHORISMATE_MUT_2"/>
    <property type="match status" value="1"/>
</dbReference>
<dbReference type="PANTHER" id="PTHR38041">
    <property type="entry name" value="CHORISMATE MUTASE"/>
    <property type="match status" value="1"/>
</dbReference>
<dbReference type="EMBL" id="CP006696">
    <property type="protein sequence ID" value="AIC09550.1"/>
    <property type="molecule type" value="Genomic_DNA"/>
</dbReference>
<dbReference type="KEGG" id="xfs:D934_03270"/>
<dbReference type="SUPFAM" id="SSF48600">
    <property type="entry name" value="Chorismate mutase II"/>
    <property type="match status" value="1"/>
</dbReference>
<dbReference type="GO" id="GO:0046417">
    <property type="term" value="P:chorismate metabolic process"/>
    <property type="evidence" value="ECO:0007669"/>
    <property type="project" value="InterPro"/>
</dbReference>
<dbReference type="Proteomes" id="UP000027215">
    <property type="component" value="Chromosome"/>
</dbReference>
<evidence type="ECO:0000256" key="1">
    <source>
        <dbReference type="ARBA" id="ARBA00004817"/>
    </source>
</evidence>
<dbReference type="InterPro" id="IPR036263">
    <property type="entry name" value="Chorismate_II_sf"/>
</dbReference>
<keyword evidence="4 5" id="KW-0413">Isomerase</keyword>
<dbReference type="InterPro" id="IPR008240">
    <property type="entry name" value="Chorismate_mutase_periplasmic"/>
</dbReference>
<dbReference type="SMART" id="SM00830">
    <property type="entry name" value="CM_2"/>
    <property type="match status" value="1"/>
</dbReference>
<dbReference type="PANTHER" id="PTHR38041:SF2">
    <property type="entry name" value="SECRETED CHORISMATE MUTASE"/>
    <property type="match status" value="1"/>
</dbReference>
<gene>
    <name evidence="7" type="ORF">D934_03270</name>
</gene>
<dbReference type="RefSeq" id="WP_020852523.1">
    <property type="nucleotide sequence ID" value="NZ_CP006696.1"/>
</dbReference>
<dbReference type="GO" id="GO:0009697">
    <property type="term" value="P:salicylic acid biosynthetic process"/>
    <property type="evidence" value="ECO:0007669"/>
    <property type="project" value="TreeGrafter"/>
</dbReference>
<dbReference type="UniPathway" id="UPA00120">
    <property type="reaction ID" value="UER00203"/>
</dbReference>
<dbReference type="NCBIfam" id="TIGR01806">
    <property type="entry name" value="CM_mono2"/>
    <property type="match status" value="1"/>
</dbReference>
<keyword evidence="3" id="KW-0732">Signal</keyword>
<evidence type="ECO:0000313" key="7">
    <source>
        <dbReference type="EMBL" id="AIC09550.1"/>
    </source>
</evidence>
<comment type="catalytic activity">
    <reaction evidence="5">
        <text>chorismate = prephenate</text>
        <dbReference type="Rhea" id="RHEA:13897"/>
        <dbReference type="ChEBI" id="CHEBI:29748"/>
        <dbReference type="ChEBI" id="CHEBI:29934"/>
        <dbReference type="EC" id="5.4.99.5"/>
    </reaction>
</comment>
<dbReference type="NCBIfam" id="NF006741">
    <property type="entry name" value="PRK09269.1"/>
    <property type="match status" value="1"/>
</dbReference>
<dbReference type="PATRIC" id="fig|155920.8.peg.787"/>
<dbReference type="InterPro" id="IPR036979">
    <property type="entry name" value="CM_dom_sf"/>
</dbReference>
<reference evidence="7 8" key="1">
    <citation type="submission" date="2013-08" db="EMBL/GenBank/DDBJ databases">
        <authorList>
            <person name="Stouthamer R."/>
            <person name="Nunney L."/>
        </authorList>
    </citation>
    <scope>NUCLEOTIDE SEQUENCE [LARGE SCALE GENOMIC DNA]</scope>
    <source>
        <strain evidence="8">ann-1</strain>
    </source>
</reference>
<dbReference type="PIRSF" id="PIRSF026640">
    <property type="entry name" value="Peripl_chor_mut"/>
    <property type="match status" value="1"/>
</dbReference>
<evidence type="ECO:0000256" key="4">
    <source>
        <dbReference type="ARBA" id="ARBA00023235"/>
    </source>
</evidence>
<dbReference type="HOGENOM" id="CLU_090313_2_1_6"/>
<dbReference type="AlphaFoldDB" id="A0A060H2M1"/>
<evidence type="ECO:0000256" key="2">
    <source>
        <dbReference type="ARBA" id="ARBA00012404"/>
    </source>
</evidence>
<feature type="domain" description="Chorismate mutase" evidence="6">
    <location>
        <begin position="16"/>
        <end position="110"/>
    </location>
</feature>
<accession>A0A060H2M1</accession>
<sequence length="191" mass="21459">MSLSSLLRHNVHLAAFIISLSLFGYTDQAHSSPSTLTTLLGKVAERNAIGDEVALSKWDTGKPVLDVSRETAVLQSVRNQAPQYRLDPDLAARFFSAQIESNKLVQYQLLNRWQLRGKAPNRTRPNLIALRDRLDHLQNELLDALAQSMPLREQNNCPSEIALATEAYARQLNLDNLHHLALIRSLGDFCH</sequence>
<protein>
    <recommendedName>
        <fullName evidence="2 5">Chorismate mutase</fullName>
        <ecNumber evidence="2 5">5.4.99.5</ecNumber>
    </recommendedName>
</protein>
<comment type="pathway">
    <text evidence="1 5">Metabolic intermediate biosynthesis; prephenate biosynthesis; prephenate from chorismate: step 1/1.</text>
</comment>
<dbReference type="Pfam" id="PF01817">
    <property type="entry name" value="CM_2"/>
    <property type="match status" value="1"/>
</dbReference>
<dbReference type="GO" id="GO:0004106">
    <property type="term" value="F:chorismate mutase activity"/>
    <property type="evidence" value="ECO:0007669"/>
    <property type="project" value="UniProtKB-EC"/>
</dbReference>
<name>A0A060H2M1_XYLFS</name>
<dbReference type="InterPro" id="IPR002701">
    <property type="entry name" value="CM_II_prokaryot"/>
</dbReference>
<dbReference type="Gene3D" id="1.20.59.10">
    <property type="entry name" value="Chorismate mutase"/>
    <property type="match status" value="1"/>
</dbReference>
<proteinExistence type="predicted"/>